<dbReference type="SMART" id="SM00304">
    <property type="entry name" value="HAMP"/>
    <property type="match status" value="1"/>
</dbReference>
<evidence type="ECO:0000256" key="9">
    <source>
        <dbReference type="SAM" id="Phobius"/>
    </source>
</evidence>
<protein>
    <recommendedName>
        <fullName evidence="3">histidine kinase</fullName>
        <ecNumber evidence="3">2.7.13.3</ecNumber>
    </recommendedName>
</protein>
<evidence type="ECO:0000256" key="8">
    <source>
        <dbReference type="ARBA" id="ARBA00023136"/>
    </source>
</evidence>
<keyword evidence="9" id="KW-0812">Transmembrane</keyword>
<keyword evidence="7" id="KW-0902">Two-component regulatory system</keyword>
<evidence type="ECO:0000259" key="10">
    <source>
        <dbReference type="PROSITE" id="PS50885"/>
    </source>
</evidence>
<evidence type="ECO:0000256" key="6">
    <source>
        <dbReference type="ARBA" id="ARBA00022777"/>
    </source>
</evidence>
<dbReference type="CDD" id="cd06225">
    <property type="entry name" value="HAMP"/>
    <property type="match status" value="1"/>
</dbReference>
<dbReference type="EC" id="2.7.13.3" evidence="3"/>
<dbReference type="PANTHER" id="PTHR45436">
    <property type="entry name" value="SENSOR HISTIDINE KINASE YKOH"/>
    <property type="match status" value="1"/>
</dbReference>
<dbReference type="AlphaFoldDB" id="A0A9D1SV12"/>
<dbReference type="PROSITE" id="PS50885">
    <property type="entry name" value="HAMP"/>
    <property type="match status" value="1"/>
</dbReference>
<feature type="domain" description="HAMP" evidence="10">
    <location>
        <begin position="173"/>
        <end position="231"/>
    </location>
</feature>
<evidence type="ECO:0000256" key="4">
    <source>
        <dbReference type="ARBA" id="ARBA00022553"/>
    </source>
</evidence>
<evidence type="ECO:0000256" key="7">
    <source>
        <dbReference type="ARBA" id="ARBA00023012"/>
    </source>
</evidence>
<dbReference type="Proteomes" id="UP000824130">
    <property type="component" value="Unassembled WGS sequence"/>
</dbReference>
<accession>A0A9D1SV12</accession>
<dbReference type="InterPro" id="IPR003660">
    <property type="entry name" value="HAMP_dom"/>
</dbReference>
<name>A0A9D1SV12_9FIRM</name>
<feature type="transmembrane region" description="Helical" evidence="9">
    <location>
        <begin position="12"/>
        <end position="31"/>
    </location>
</feature>
<proteinExistence type="predicted"/>
<comment type="subcellular location">
    <subcellularLocation>
        <location evidence="2">Membrane</location>
        <topology evidence="2">Multi-pass membrane protein</topology>
    </subcellularLocation>
</comment>
<reference evidence="11" key="2">
    <citation type="journal article" date="2021" name="PeerJ">
        <title>Extensive microbial diversity within the chicken gut microbiome revealed by metagenomics and culture.</title>
        <authorList>
            <person name="Gilroy R."/>
            <person name="Ravi A."/>
            <person name="Getino M."/>
            <person name="Pursley I."/>
            <person name="Horton D.L."/>
            <person name="Alikhan N.F."/>
            <person name="Baker D."/>
            <person name="Gharbi K."/>
            <person name="Hall N."/>
            <person name="Watson M."/>
            <person name="Adriaenssens E.M."/>
            <person name="Foster-Nyarko E."/>
            <person name="Jarju S."/>
            <person name="Secka A."/>
            <person name="Antonio M."/>
            <person name="Oren A."/>
            <person name="Chaudhuri R.R."/>
            <person name="La Ragione R."/>
            <person name="Hildebrand F."/>
            <person name="Pallen M.J."/>
        </authorList>
    </citation>
    <scope>NUCLEOTIDE SEQUENCE</scope>
    <source>
        <strain evidence="11">ChiSjej4B22-8349</strain>
    </source>
</reference>
<evidence type="ECO:0000256" key="3">
    <source>
        <dbReference type="ARBA" id="ARBA00012438"/>
    </source>
</evidence>
<dbReference type="GO" id="GO:0005886">
    <property type="term" value="C:plasma membrane"/>
    <property type="evidence" value="ECO:0007669"/>
    <property type="project" value="TreeGrafter"/>
</dbReference>
<dbReference type="Gene3D" id="6.10.340.10">
    <property type="match status" value="1"/>
</dbReference>
<dbReference type="InterPro" id="IPR050428">
    <property type="entry name" value="TCS_sensor_his_kinase"/>
</dbReference>
<organism evidence="11 12">
    <name type="scientific">Candidatus Allocopromorpha excrementipullorum</name>
    <dbReference type="NCBI Taxonomy" id="2840743"/>
    <lineage>
        <taxon>Bacteria</taxon>
        <taxon>Bacillati</taxon>
        <taxon>Bacillota</taxon>
        <taxon>Clostridia</taxon>
        <taxon>Eubacteriales</taxon>
        <taxon>Eubacteriaceae</taxon>
        <taxon>Eubacteriaceae incertae sedis</taxon>
        <taxon>Candidatus Allocopromorpha</taxon>
    </lineage>
</organism>
<keyword evidence="4" id="KW-0597">Phosphoprotein</keyword>
<keyword evidence="6" id="KW-0418">Kinase</keyword>
<dbReference type="EMBL" id="DVOB01000072">
    <property type="protein sequence ID" value="HIU95741.1"/>
    <property type="molecule type" value="Genomic_DNA"/>
</dbReference>
<comment type="catalytic activity">
    <reaction evidence="1">
        <text>ATP + protein L-histidine = ADP + protein N-phospho-L-histidine.</text>
        <dbReference type="EC" id="2.7.13.3"/>
    </reaction>
</comment>
<dbReference type="CDD" id="cd00082">
    <property type="entry name" value="HisKA"/>
    <property type="match status" value="1"/>
</dbReference>
<evidence type="ECO:0000256" key="5">
    <source>
        <dbReference type="ARBA" id="ARBA00022679"/>
    </source>
</evidence>
<dbReference type="InterPro" id="IPR036097">
    <property type="entry name" value="HisK_dim/P_sf"/>
</dbReference>
<dbReference type="Gene3D" id="1.10.287.130">
    <property type="match status" value="1"/>
</dbReference>
<reference evidence="11" key="1">
    <citation type="submission" date="2020-10" db="EMBL/GenBank/DDBJ databases">
        <authorList>
            <person name="Gilroy R."/>
        </authorList>
    </citation>
    <scope>NUCLEOTIDE SEQUENCE</scope>
    <source>
        <strain evidence="11">ChiSjej4B22-8349</strain>
    </source>
</reference>
<feature type="transmembrane region" description="Helical" evidence="9">
    <location>
        <begin position="148"/>
        <end position="171"/>
    </location>
</feature>
<evidence type="ECO:0000256" key="1">
    <source>
        <dbReference type="ARBA" id="ARBA00000085"/>
    </source>
</evidence>
<sequence length="281" mass="31586">MGRLSVKVRITIWYTIFLVIITAGFLAILTYSGNVRAGELARTRLADSVSDARDQIGMLGESFIIDDDLDFYEDGVYLSVYDASGELIEGRRPAELADLPDFGDNVMKKLEEGGETWYVYDNSFDMDGKTVWVRGIAKDFAEGGTFSFVIRFAAIAFPALVVLAALGGYLITRRAFKPVRNILQTVDEISADGDLSRRIETGDSPDFSRDEIYHLTSAFNGMFDNLQRAFEKEKRFTSDVSHELRTPLSVIISQSDYALEDEEYRKKSLEVINREAKRMAG</sequence>
<keyword evidence="9" id="KW-1133">Transmembrane helix</keyword>
<evidence type="ECO:0000313" key="12">
    <source>
        <dbReference type="Proteomes" id="UP000824130"/>
    </source>
</evidence>
<keyword evidence="8 9" id="KW-0472">Membrane</keyword>
<dbReference type="Pfam" id="PF00512">
    <property type="entry name" value="HisKA"/>
    <property type="match status" value="1"/>
</dbReference>
<dbReference type="SUPFAM" id="SSF47384">
    <property type="entry name" value="Homodimeric domain of signal transducing histidine kinase"/>
    <property type="match status" value="1"/>
</dbReference>
<dbReference type="GO" id="GO:0000155">
    <property type="term" value="F:phosphorelay sensor kinase activity"/>
    <property type="evidence" value="ECO:0007669"/>
    <property type="project" value="InterPro"/>
</dbReference>
<evidence type="ECO:0000313" key="11">
    <source>
        <dbReference type="EMBL" id="HIU95741.1"/>
    </source>
</evidence>
<keyword evidence="5" id="KW-0808">Transferase</keyword>
<feature type="non-terminal residue" evidence="11">
    <location>
        <position position="281"/>
    </location>
</feature>
<dbReference type="SUPFAM" id="SSF158472">
    <property type="entry name" value="HAMP domain-like"/>
    <property type="match status" value="1"/>
</dbReference>
<dbReference type="InterPro" id="IPR003661">
    <property type="entry name" value="HisK_dim/P_dom"/>
</dbReference>
<dbReference type="Pfam" id="PF00672">
    <property type="entry name" value="HAMP"/>
    <property type="match status" value="1"/>
</dbReference>
<evidence type="ECO:0000256" key="2">
    <source>
        <dbReference type="ARBA" id="ARBA00004141"/>
    </source>
</evidence>
<comment type="caution">
    <text evidence="11">The sequence shown here is derived from an EMBL/GenBank/DDBJ whole genome shotgun (WGS) entry which is preliminary data.</text>
</comment>
<dbReference type="PANTHER" id="PTHR45436:SF15">
    <property type="entry name" value="SENSOR HISTIDINE KINASE CUSS"/>
    <property type="match status" value="1"/>
</dbReference>
<gene>
    <name evidence="11" type="ORF">IAD25_03410</name>
</gene>